<feature type="domain" description="Glycosyl hydrolase family 13 catalytic" evidence="1">
    <location>
        <begin position="3"/>
        <end position="69"/>
    </location>
</feature>
<keyword evidence="3" id="KW-0808">Transferase</keyword>
<dbReference type="Gene3D" id="2.60.40.1180">
    <property type="entry name" value="Golgi alpha-mannosidase II"/>
    <property type="match status" value="1"/>
</dbReference>
<dbReference type="EMBL" id="GL883081">
    <property type="protein sequence ID" value="EGF89174.1"/>
    <property type="molecule type" value="Genomic_DNA"/>
</dbReference>
<keyword evidence="4" id="KW-1185">Reference proteome</keyword>
<evidence type="ECO:0000313" key="4">
    <source>
        <dbReference type="Proteomes" id="UP000006512"/>
    </source>
</evidence>
<dbReference type="InterPro" id="IPR013780">
    <property type="entry name" value="Glyco_hydro_b"/>
</dbReference>
<dbReference type="Pfam" id="PF00128">
    <property type="entry name" value="Alpha-amylase"/>
    <property type="match status" value="2"/>
</dbReference>
<protein>
    <submittedName>
        <fullName evidence="3">Trehalose synthase maltose alpha-D-glucosyltransferase</fullName>
    </submittedName>
</protein>
<dbReference type="HOGENOM" id="CLU_859564_0_0_5"/>
<dbReference type="GO" id="GO:0016740">
    <property type="term" value="F:transferase activity"/>
    <property type="evidence" value="ECO:0007669"/>
    <property type="project" value="UniProtKB-KW"/>
</dbReference>
<feature type="domain" description="Glycosyl hydrolase family 13 catalytic" evidence="1">
    <location>
        <begin position="113"/>
        <end position="236"/>
    </location>
</feature>
<dbReference type="GO" id="GO:0004556">
    <property type="term" value="F:alpha-amylase activity"/>
    <property type="evidence" value="ECO:0007669"/>
    <property type="project" value="TreeGrafter"/>
</dbReference>
<dbReference type="InterPro" id="IPR006048">
    <property type="entry name" value="A-amylase/branching_C"/>
</dbReference>
<dbReference type="STRING" id="715226.ABI_45210"/>
<sequence length="323" mass="34820">MTYLQDSMRFWSNMGVDGFRLDAVTMLLEEGRSSYFNNPGNPGIVKAFKDVVDQYDNRYLICEVSEGRELYLDVCTAFAYGVQQPLIAGIKKGVVAPEVISFLEDPRRDLMPLALQSHDAYVGDRLTNQFGVNGDANYKVAAAASILVSATPFGYYGEEIGMSNGGTYNDPGIRSPMSWSGEKPAAGFSGAHPYRDPAINFATMNVDAQTGDPSSILEFYRAVYSVRKAHPVLATGTFKLLSKAGDPVLAFSRTDANETVVVAINVSDTVQSVTVDTGVKNGRFGQAFKAPDVAAPPEVSSDKTGQATINLAPKTVQVLVKAR</sequence>
<organism evidence="3 4">
    <name type="scientific">Asticcacaulis biprosthecium C19</name>
    <dbReference type="NCBI Taxonomy" id="715226"/>
    <lineage>
        <taxon>Bacteria</taxon>
        <taxon>Pseudomonadati</taxon>
        <taxon>Pseudomonadota</taxon>
        <taxon>Alphaproteobacteria</taxon>
        <taxon>Caulobacterales</taxon>
        <taxon>Caulobacteraceae</taxon>
        <taxon>Asticcacaulis</taxon>
    </lineage>
</organism>
<dbReference type="InterPro" id="IPR006047">
    <property type="entry name" value="GH13_cat_dom"/>
</dbReference>
<dbReference type="GO" id="GO:0009313">
    <property type="term" value="P:oligosaccharide catabolic process"/>
    <property type="evidence" value="ECO:0007669"/>
    <property type="project" value="TreeGrafter"/>
</dbReference>
<dbReference type="SUPFAM" id="SSF51011">
    <property type="entry name" value="Glycosyl hydrolase domain"/>
    <property type="match status" value="1"/>
</dbReference>
<dbReference type="SUPFAM" id="SSF51445">
    <property type="entry name" value="(Trans)glycosidases"/>
    <property type="match status" value="1"/>
</dbReference>
<reference evidence="4" key="1">
    <citation type="submission" date="2011-03" db="EMBL/GenBank/DDBJ databases">
        <title>Draft genome sequence of Brevundimonas diminuta.</title>
        <authorList>
            <person name="Brown P.J.B."/>
            <person name="Buechlein A."/>
            <person name="Hemmerich C."/>
            <person name="Brun Y.V."/>
        </authorList>
    </citation>
    <scope>NUCLEOTIDE SEQUENCE [LARGE SCALE GENOMIC DNA]</scope>
    <source>
        <strain evidence="4">C19</strain>
    </source>
</reference>
<dbReference type="Gene3D" id="3.20.20.80">
    <property type="entry name" value="Glycosidases"/>
    <property type="match status" value="2"/>
</dbReference>
<dbReference type="Proteomes" id="UP000006512">
    <property type="component" value="Unassembled WGS sequence"/>
</dbReference>
<dbReference type="GO" id="GO:0043169">
    <property type="term" value="F:cation binding"/>
    <property type="evidence" value="ECO:0007669"/>
    <property type="project" value="InterPro"/>
</dbReference>
<evidence type="ECO:0000259" key="2">
    <source>
        <dbReference type="Pfam" id="PF02806"/>
    </source>
</evidence>
<dbReference type="PANTHER" id="PTHR10357">
    <property type="entry name" value="ALPHA-AMYLASE FAMILY MEMBER"/>
    <property type="match status" value="1"/>
</dbReference>
<dbReference type="AlphaFoldDB" id="F4QTM4"/>
<name>F4QTM4_9CAUL</name>
<evidence type="ECO:0000259" key="1">
    <source>
        <dbReference type="Pfam" id="PF00128"/>
    </source>
</evidence>
<proteinExistence type="predicted"/>
<dbReference type="InterPro" id="IPR017853">
    <property type="entry name" value="GH"/>
</dbReference>
<evidence type="ECO:0000313" key="3">
    <source>
        <dbReference type="EMBL" id="EGF89174.1"/>
    </source>
</evidence>
<dbReference type="eggNOG" id="COG0366">
    <property type="taxonomic scope" value="Bacteria"/>
</dbReference>
<accession>F4QTM4</accession>
<gene>
    <name evidence="3" type="ORF">ABI_45210</name>
</gene>
<feature type="domain" description="Alpha-amylase/branching enzyme C-terminal all beta" evidence="2">
    <location>
        <begin position="243"/>
        <end position="320"/>
    </location>
</feature>
<dbReference type="Pfam" id="PF02806">
    <property type="entry name" value="Alpha-amylase_C"/>
    <property type="match status" value="1"/>
</dbReference>
<dbReference type="PANTHER" id="PTHR10357:SF179">
    <property type="entry name" value="NEUTRAL AND BASIC AMINO ACID TRANSPORT PROTEIN RBAT"/>
    <property type="match status" value="1"/>
</dbReference>